<dbReference type="SUPFAM" id="SSF50978">
    <property type="entry name" value="WD40 repeat-like"/>
    <property type="match status" value="1"/>
</dbReference>
<dbReference type="GO" id="GO:0031491">
    <property type="term" value="F:nucleosome binding"/>
    <property type="evidence" value="ECO:0007669"/>
    <property type="project" value="TreeGrafter"/>
</dbReference>
<evidence type="ECO:0000256" key="8">
    <source>
        <dbReference type="ARBA" id="ARBA00023163"/>
    </source>
</evidence>
<dbReference type="GO" id="GO:0000785">
    <property type="term" value="C:chromatin"/>
    <property type="evidence" value="ECO:0007669"/>
    <property type="project" value="TreeGrafter"/>
</dbReference>
<keyword evidence="8 11" id="KW-0804">Transcription</keyword>
<evidence type="ECO:0000256" key="9">
    <source>
        <dbReference type="ARBA" id="ARBA00023242"/>
    </source>
</evidence>
<dbReference type="SMART" id="SM00320">
    <property type="entry name" value="WD40"/>
    <property type="match status" value="6"/>
</dbReference>
<keyword evidence="5 11" id="KW-0677">Repeat</keyword>
<dbReference type="Gene3D" id="2.130.10.10">
    <property type="entry name" value="YVTN repeat-like/Quinoprotein amine dehydrogenase"/>
    <property type="match status" value="2"/>
</dbReference>
<dbReference type="InterPro" id="IPR055410">
    <property type="entry name" value="Beta-prop_CAF1B_HIR1"/>
</dbReference>
<evidence type="ECO:0000313" key="16">
    <source>
        <dbReference type="Proteomes" id="UP000311382"/>
    </source>
</evidence>
<comment type="function">
    <text evidence="11">Required for replication-independent chromatin assembly and for the periodic repression of histone gene transcription during the cell cycle.</text>
</comment>
<dbReference type="GO" id="GO:0005634">
    <property type="term" value="C:nucleus"/>
    <property type="evidence" value="ECO:0007669"/>
    <property type="project" value="UniProtKB-SubCell"/>
</dbReference>
<keyword evidence="6 11" id="KW-0156">Chromatin regulator</keyword>
<dbReference type="GO" id="GO:0006338">
    <property type="term" value="P:chromatin remodeling"/>
    <property type="evidence" value="ECO:0007669"/>
    <property type="project" value="InterPro"/>
</dbReference>
<evidence type="ECO:0000256" key="2">
    <source>
        <dbReference type="ARBA" id="ARBA00007306"/>
    </source>
</evidence>
<protein>
    <recommendedName>
        <fullName evidence="11">Protein HIR</fullName>
    </recommendedName>
</protein>
<feature type="region of interest" description="Disordered" evidence="12">
    <location>
        <begin position="385"/>
        <end position="413"/>
    </location>
</feature>
<sequence length="909" mass="97480">MRVVKPSWVAHPDETRPSKPDLTIFSLDVHPDASRLATGGLDSLVRVWATQPILDEHAQDDARVPKLLSTLSAHTGVVMSVRWNNAGSRLASGSDDRVVMIWSHEGGAGGKVWGTETTNVENWKAVKRLVGHNSDVAGVAWSNDDSYCASVGLDGVVLVWSGQTFELVRKLNGHEGFVKGLVFDPVGQYLATQADDNSLKVWRTDDWRLQADVREPFVDAPKATVIRPAWSPDGAYIITPNSMNGPVFCAAVVDRNSWTSPSSLIGHQDIVQCAAYCPLLFLRDPTKPVSFPNVCSLLALCAQGTISLWFTDTNEPFAVVADLFDRDVLDLSWSRDGTQLWASSSDGQVAVLAFDVAAEFAPVAPRDAHKTLHAAYGYVPPPSRARPALSAQSSLSLGRPATPNPGEGTLSQPKVLLARKGPGAKRPRTVQLAQPAPLPAAAANPFATAPTFPGHAPPLAAAGAANAYASTSAQPYAPPMQPGFGAPGPAPHQPVNDLTGSRKRKASLAPGADAAAAAQPFPYPHMYPPPGYPYPPYPYGDPSASAPSAPPPPPQAARKARALAVPAVVSFGKLGVEDSDAKDTLEWRNFADGPRAEVTVTSPKKDKALWIDYLPRWVVCAAGSPVFTAVCLEDASLVAWSPTGRRLIPTLVLDAPCSFLVAEGPYLLALTALGTLTVWNLSPSIPKPRSIYPPLNISSLLCSSATRRDPYPTITTSALLPNGTPLVALSTGSTFSYDADLASWTRVCEPWWARNSEAWEGRRGRHAAASHGGRGIVKNIESAVNEVVVEDQARKERDGPSGDSEDFRVAVALAHLETRLAAAVALDSPSEYRLFLLQYTKKLADEGLRSKTEELIRELLGPVYYKPGKKEEDEWSPTVLGLSKRDLLRDVLRELGAFTFPSILASLEC</sequence>
<organism evidence="15 16">
    <name type="scientific">Rhodotorula diobovata</name>
    <dbReference type="NCBI Taxonomy" id="5288"/>
    <lineage>
        <taxon>Eukaryota</taxon>
        <taxon>Fungi</taxon>
        <taxon>Dikarya</taxon>
        <taxon>Basidiomycota</taxon>
        <taxon>Pucciniomycotina</taxon>
        <taxon>Microbotryomycetes</taxon>
        <taxon>Sporidiobolales</taxon>
        <taxon>Sporidiobolaceae</taxon>
        <taxon>Rhodotorula</taxon>
    </lineage>
</organism>
<dbReference type="PANTHER" id="PTHR13831">
    <property type="entry name" value="MEMBER OF THE HIR1 FAMILY OF WD-REPEAT PROTEINS"/>
    <property type="match status" value="1"/>
</dbReference>
<comment type="subcellular location">
    <subcellularLocation>
        <location evidence="1 11">Nucleus</location>
    </subcellularLocation>
</comment>
<dbReference type="STRING" id="5288.A0A5C5G6M0"/>
<evidence type="ECO:0000256" key="3">
    <source>
        <dbReference type="ARBA" id="ARBA00022491"/>
    </source>
</evidence>
<dbReference type="GO" id="GO:0006355">
    <property type="term" value="P:regulation of DNA-templated transcription"/>
    <property type="evidence" value="ECO:0007669"/>
    <property type="project" value="InterPro"/>
</dbReference>
<reference evidence="15 16" key="1">
    <citation type="submission" date="2019-03" db="EMBL/GenBank/DDBJ databases">
        <title>Rhodosporidium diobovatum UCD-FST 08-225 genome sequencing, assembly, and annotation.</title>
        <authorList>
            <person name="Fakankun I.U."/>
            <person name="Fristensky B."/>
            <person name="Levin D.B."/>
        </authorList>
    </citation>
    <scope>NUCLEOTIDE SEQUENCE [LARGE SCALE GENOMIC DNA]</scope>
    <source>
        <strain evidence="15 16">UCD-FST 08-225</strain>
    </source>
</reference>
<gene>
    <name evidence="15" type="ORF">DMC30DRAFT_347188</name>
</gene>
<evidence type="ECO:0000256" key="5">
    <source>
        <dbReference type="ARBA" id="ARBA00022737"/>
    </source>
</evidence>
<comment type="caution">
    <text evidence="15">The sequence shown here is derived from an EMBL/GenBank/DDBJ whole genome shotgun (WGS) entry which is preliminary data.</text>
</comment>
<feature type="region of interest" description="Disordered" evidence="12">
    <location>
        <begin position="473"/>
        <end position="513"/>
    </location>
</feature>
<dbReference type="InterPro" id="IPR031120">
    <property type="entry name" value="HIR1-like"/>
</dbReference>
<dbReference type="PANTHER" id="PTHR13831:SF0">
    <property type="entry name" value="PROTEIN HIRA"/>
    <property type="match status" value="1"/>
</dbReference>
<evidence type="ECO:0000256" key="1">
    <source>
        <dbReference type="ARBA" id="ARBA00004123"/>
    </source>
</evidence>
<evidence type="ECO:0000256" key="10">
    <source>
        <dbReference type="PROSITE-ProRule" id="PRU00221"/>
    </source>
</evidence>
<evidence type="ECO:0000313" key="15">
    <source>
        <dbReference type="EMBL" id="TNY23511.1"/>
    </source>
</evidence>
<feature type="repeat" description="WD" evidence="10">
    <location>
        <begin position="171"/>
        <end position="202"/>
    </location>
</feature>
<keyword evidence="9 11" id="KW-0539">Nucleus</keyword>
<feature type="repeat" description="WD" evidence="10">
    <location>
        <begin position="24"/>
        <end position="48"/>
    </location>
</feature>
<keyword evidence="7 11" id="KW-0805">Transcription regulation</keyword>
<feature type="domain" description="CAF1B/HIR1 beta-propeller" evidence="14">
    <location>
        <begin position="25"/>
        <end position="355"/>
    </location>
</feature>
<dbReference type="AlphaFoldDB" id="A0A5C5G6M0"/>
<dbReference type="PROSITE" id="PS50082">
    <property type="entry name" value="WD_REPEATS_2"/>
    <property type="match status" value="4"/>
</dbReference>
<keyword evidence="3 11" id="KW-0678">Repressor</keyword>
<evidence type="ECO:0000256" key="7">
    <source>
        <dbReference type="ARBA" id="ARBA00023015"/>
    </source>
</evidence>
<dbReference type="InterPro" id="IPR001680">
    <property type="entry name" value="WD40_rpt"/>
</dbReference>
<name>A0A5C5G6M0_9BASI</name>
<evidence type="ECO:0000259" key="14">
    <source>
        <dbReference type="Pfam" id="PF24105"/>
    </source>
</evidence>
<evidence type="ECO:0000256" key="4">
    <source>
        <dbReference type="ARBA" id="ARBA00022574"/>
    </source>
</evidence>
<keyword evidence="16" id="KW-1185">Reference proteome</keyword>
<feature type="domain" description="Protein HIRA-like C-terminal" evidence="13">
    <location>
        <begin position="644"/>
        <end position="859"/>
    </location>
</feature>
<dbReference type="GO" id="GO:0000417">
    <property type="term" value="C:HIR complex"/>
    <property type="evidence" value="ECO:0007669"/>
    <property type="project" value="TreeGrafter"/>
</dbReference>
<proteinExistence type="inferred from homology"/>
<evidence type="ECO:0000256" key="11">
    <source>
        <dbReference type="RuleBase" id="RU364014"/>
    </source>
</evidence>
<dbReference type="OrthoDB" id="1741719at2759"/>
<feature type="repeat" description="WD" evidence="10">
    <location>
        <begin position="71"/>
        <end position="103"/>
    </location>
</feature>
<comment type="similarity">
    <text evidence="2 11">Belongs to the WD repeat HIR1 family.</text>
</comment>
<dbReference type="GO" id="GO:0006351">
    <property type="term" value="P:DNA-templated transcription"/>
    <property type="evidence" value="ECO:0007669"/>
    <property type="project" value="InterPro"/>
</dbReference>
<dbReference type="InterPro" id="IPR015943">
    <property type="entry name" value="WD40/YVTN_repeat-like_dom_sf"/>
</dbReference>
<evidence type="ECO:0000256" key="12">
    <source>
        <dbReference type="SAM" id="MobiDB-lite"/>
    </source>
</evidence>
<evidence type="ECO:0000256" key="6">
    <source>
        <dbReference type="ARBA" id="ARBA00022853"/>
    </source>
</evidence>
<dbReference type="InterPro" id="IPR011494">
    <property type="entry name" value="HIRA-like_C"/>
</dbReference>
<dbReference type="Pfam" id="PF07569">
    <property type="entry name" value="Hira"/>
    <property type="match status" value="1"/>
</dbReference>
<dbReference type="EMBL" id="SOZI01000010">
    <property type="protein sequence ID" value="TNY23511.1"/>
    <property type="molecule type" value="Genomic_DNA"/>
</dbReference>
<evidence type="ECO:0000259" key="13">
    <source>
        <dbReference type="Pfam" id="PF07569"/>
    </source>
</evidence>
<feature type="repeat" description="WD" evidence="10">
    <location>
        <begin position="129"/>
        <end position="170"/>
    </location>
</feature>
<dbReference type="PROSITE" id="PS50294">
    <property type="entry name" value="WD_REPEATS_REGION"/>
    <property type="match status" value="3"/>
</dbReference>
<feature type="compositionally biased region" description="Low complexity" evidence="12">
    <location>
        <begin position="385"/>
        <end position="399"/>
    </location>
</feature>
<keyword evidence="4 10" id="KW-0853">WD repeat</keyword>
<dbReference type="InterPro" id="IPR036322">
    <property type="entry name" value="WD40_repeat_dom_sf"/>
</dbReference>
<dbReference type="Pfam" id="PF24105">
    <property type="entry name" value="Beta-prop_CAF1B_HIR1"/>
    <property type="match status" value="1"/>
</dbReference>
<accession>A0A5C5G6M0</accession>
<dbReference type="Proteomes" id="UP000311382">
    <property type="component" value="Unassembled WGS sequence"/>
</dbReference>